<evidence type="ECO:0000313" key="2">
    <source>
        <dbReference type="EMBL" id="CAB9524738.1"/>
    </source>
</evidence>
<proteinExistence type="predicted"/>
<evidence type="ECO:0000256" key="1">
    <source>
        <dbReference type="SAM" id="MobiDB-lite"/>
    </source>
</evidence>
<dbReference type="InterPro" id="IPR032675">
    <property type="entry name" value="LRR_dom_sf"/>
</dbReference>
<keyword evidence="3" id="KW-1185">Reference proteome</keyword>
<dbReference type="EMBL" id="CAICTM010001576">
    <property type="protein sequence ID" value="CAB9524738.1"/>
    <property type="molecule type" value="Genomic_DNA"/>
</dbReference>
<name>A0A9N8HRJ0_9STRA</name>
<dbReference type="SUPFAM" id="SSF52047">
    <property type="entry name" value="RNI-like"/>
    <property type="match status" value="1"/>
</dbReference>
<organism evidence="2 3">
    <name type="scientific">Seminavis robusta</name>
    <dbReference type="NCBI Taxonomy" id="568900"/>
    <lineage>
        <taxon>Eukaryota</taxon>
        <taxon>Sar</taxon>
        <taxon>Stramenopiles</taxon>
        <taxon>Ochrophyta</taxon>
        <taxon>Bacillariophyta</taxon>
        <taxon>Bacillariophyceae</taxon>
        <taxon>Bacillariophycidae</taxon>
        <taxon>Naviculales</taxon>
        <taxon>Naviculaceae</taxon>
        <taxon>Seminavis</taxon>
    </lineage>
</organism>
<dbReference type="Gene3D" id="3.80.10.10">
    <property type="entry name" value="Ribonuclease Inhibitor"/>
    <property type="match status" value="1"/>
</dbReference>
<dbReference type="AlphaFoldDB" id="A0A9N8HRJ0"/>
<sequence>MDAESLAEGTQESQATRRLCCLEQVIRRISIELARSEEVADWEMDQKYEMDQDDLAFIMATLRKYPAMASRKFHYQNHSVDLKCSPTFCHPFALLLMAKAPLSYIREVYLMFPMAIQEPFESTRQPDASFPLTVALMNRQQELPLIQFLVDAFPGALFQAPVQPVPEEGTFEIPNDHLKEPEAIKYILHKYPQAAFVANIGDGFSEGDLLWKHDDDYIVDLVVDAMARANPSKKYVYCPEGSMTYDSEKLWKLAKMVPHLKDLTIFVDQPSHLHIIRDIMWDNYQTTRLRIQTSVRDPCTQDCWVSLQGLLRHDKTLEILEIVSSSRRRPGIDFCIEPITSGLMKNGTVKSVRLHGMVIPHTSDAMHAERLLFAPNLSKVELSKCAWPQEPPSHLCQTFQTKMKSPLTHLWIIDVNISEMYLSRLLAYASLAMPHLKSLRLQLNSALDFDVMEPLLSILAGPSLKLLETGNLTVKVNILLEALETNTTLTHLQCSAITGNHGQSIVDLLEKFNFTLQHIGAPEGSAGIPFQLQHAAKIDYYTGINAHGRAKVTESISLQDLVTLLTPTFSAAAGETEVSIQEKLDKWAAPGRVQVPNYEDLLLQSNWHTYELNLFNLQNYILRHSVSVWSKPTPKPRRLEQPTNLQRLQFRSGPNPAPTAQVPGPYPPGSQASWWQGHMLPGMAGARVYSQHGYPPPVLAPVYGPHPPGSQASWWHGQVPPGMAGACVYNQHGYPAPVLAQINGSHPPESQASLFQSMPGATVDNQQGYQVQVAQHDSCSLNDGSTSPSTSGNSNVCAWLCCWWRTGSESASSGCEH</sequence>
<gene>
    <name evidence="2" type="ORF">SEMRO_1578_G283630.1</name>
</gene>
<accession>A0A9N8HRJ0</accession>
<evidence type="ECO:0000313" key="3">
    <source>
        <dbReference type="Proteomes" id="UP001153069"/>
    </source>
</evidence>
<reference evidence="2" key="1">
    <citation type="submission" date="2020-06" db="EMBL/GenBank/DDBJ databases">
        <authorList>
            <consortium name="Plant Systems Biology data submission"/>
        </authorList>
    </citation>
    <scope>NUCLEOTIDE SEQUENCE</scope>
    <source>
        <strain evidence="2">D6</strain>
    </source>
</reference>
<feature type="region of interest" description="Disordered" evidence="1">
    <location>
        <begin position="648"/>
        <end position="667"/>
    </location>
</feature>
<comment type="caution">
    <text evidence="2">The sequence shown here is derived from an EMBL/GenBank/DDBJ whole genome shotgun (WGS) entry which is preliminary data.</text>
</comment>
<dbReference type="Proteomes" id="UP001153069">
    <property type="component" value="Unassembled WGS sequence"/>
</dbReference>
<protein>
    <submittedName>
        <fullName evidence="2">Uncharacterized protein</fullName>
    </submittedName>
</protein>